<name>A0A9D4KCU5_DREPO</name>
<gene>
    <name evidence="2" type="ORF">DPMN_110570</name>
</gene>
<reference evidence="2" key="1">
    <citation type="journal article" date="2019" name="bioRxiv">
        <title>The Genome of the Zebra Mussel, Dreissena polymorpha: A Resource for Invasive Species Research.</title>
        <authorList>
            <person name="McCartney M.A."/>
            <person name="Auch B."/>
            <person name="Kono T."/>
            <person name="Mallez S."/>
            <person name="Zhang Y."/>
            <person name="Obille A."/>
            <person name="Becker A."/>
            <person name="Abrahante J.E."/>
            <person name="Garbe J."/>
            <person name="Badalamenti J.P."/>
            <person name="Herman A."/>
            <person name="Mangelson H."/>
            <person name="Liachko I."/>
            <person name="Sullivan S."/>
            <person name="Sone E.D."/>
            <person name="Koren S."/>
            <person name="Silverstein K.A.T."/>
            <person name="Beckman K.B."/>
            <person name="Gohl D.M."/>
        </authorList>
    </citation>
    <scope>NUCLEOTIDE SEQUENCE</scope>
    <source>
        <strain evidence="2">Duluth1</strain>
        <tissue evidence="2">Whole animal</tissue>
    </source>
</reference>
<proteinExistence type="predicted"/>
<protein>
    <submittedName>
        <fullName evidence="2">Uncharacterized protein</fullName>
    </submittedName>
</protein>
<feature type="compositionally biased region" description="Basic and acidic residues" evidence="1">
    <location>
        <begin position="7"/>
        <end position="19"/>
    </location>
</feature>
<dbReference type="AlphaFoldDB" id="A0A9D4KCU5"/>
<feature type="region of interest" description="Disordered" evidence="1">
    <location>
        <begin position="1"/>
        <end position="42"/>
    </location>
</feature>
<sequence length="85" mass="9243">MFNTPGSHREGPARHREQPDGTGNNRDGTIVPPGPIQSPAEIRKRTGCRRWCPGECRQSPGIATSGVERDFARLLTGFNRGSTGK</sequence>
<accession>A0A9D4KCU5</accession>
<comment type="caution">
    <text evidence="2">The sequence shown here is derived from an EMBL/GenBank/DDBJ whole genome shotgun (WGS) entry which is preliminary data.</text>
</comment>
<evidence type="ECO:0000313" key="2">
    <source>
        <dbReference type="EMBL" id="KAH3837190.1"/>
    </source>
</evidence>
<dbReference type="EMBL" id="JAIWYP010000004">
    <property type="protein sequence ID" value="KAH3837190.1"/>
    <property type="molecule type" value="Genomic_DNA"/>
</dbReference>
<evidence type="ECO:0000313" key="3">
    <source>
        <dbReference type="Proteomes" id="UP000828390"/>
    </source>
</evidence>
<keyword evidence="3" id="KW-1185">Reference proteome</keyword>
<dbReference type="Proteomes" id="UP000828390">
    <property type="component" value="Unassembled WGS sequence"/>
</dbReference>
<evidence type="ECO:0000256" key="1">
    <source>
        <dbReference type="SAM" id="MobiDB-lite"/>
    </source>
</evidence>
<organism evidence="2 3">
    <name type="scientific">Dreissena polymorpha</name>
    <name type="common">Zebra mussel</name>
    <name type="synonym">Mytilus polymorpha</name>
    <dbReference type="NCBI Taxonomy" id="45954"/>
    <lineage>
        <taxon>Eukaryota</taxon>
        <taxon>Metazoa</taxon>
        <taxon>Spiralia</taxon>
        <taxon>Lophotrochozoa</taxon>
        <taxon>Mollusca</taxon>
        <taxon>Bivalvia</taxon>
        <taxon>Autobranchia</taxon>
        <taxon>Heteroconchia</taxon>
        <taxon>Euheterodonta</taxon>
        <taxon>Imparidentia</taxon>
        <taxon>Neoheterodontei</taxon>
        <taxon>Myida</taxon>
        <taxon>Dreissenoidea</taxon>
        <taxon>Dreissenidae</taxon>
        <taxon>Dreissena</taxon>
    </lineage>
</organism>
<reference evidence="2" key="2">
    <citation type="submission" date="2020-11" db="EMBL/GenBank/DDBJ databases">
        <authorList>
            <person name="McCartney M.A."/>
            <person name="Auch B."/>
            <person name="Kono T."/>
            <person name="Mallez S."/>
            <person name="Becker A."/>
            <person name="Gohl D.M."/>
            <person name="Silverstein K.A.T."/>
            <person name="Koren S."/>
            <person name="Bechman K.B."/>
            <person name="Herman A."/>
            <person name="Abrahante J.E."/>
            <person name="Garbe J."/>
        </authorList>
    </citation>
    <scope>NUCLEOTIDE SEQUENCE</scope>
    <source>
        <strain evidence="2">Duluth1</strain>
        <tissue evidence="2">Whole animal</tissue>
    </source>
</reference>